<comment type="similarity">
    <text evidence="1">Belongs to the eIF-2B alpha/beta/delta subunits family.</text>
</comment>
<dbReference type="InterPro" id="IPR037171">
    <property type="entry name" value="NagB/RpiA_transferase-like"/>
</dbReference>
<name>A0A830EMX3_9EURY</name>
<proteinExistence type="inferred from homology"/>
<dbReference type="GO" id="GO:0046523">
    <property type="term" value="F:S-methyl-5-thioribose-1-phosphate isomerase activity"/>
    <property type="evidence" value="ECO:0007669"/>
    <property type="project" value="TreeGrafter"/>
</dbReference>
<dbReference type="InterPro" id="IPR000649">
    <property type="entry name" value="IF-2B-related"/>
</dbReference>
<dbReference type="InterPro" id="IPR042529">
    <property type="entry name" value="IF_2B-like_C"/>
</dbReference>
<keyword evidence="2" id="KW-0648">Protein biosynthesis</keyword>
<sequence length="309" mass="33331">MGSGAPAITGPYPYCRKDFAPSRRLSGMIDETIAEIQEMQTHSSSVVAVKATRALSELLDRDHATVEEFERDLERNASALKRANPSHASLFNAMQTVLVNVIDRKDTAEESKALLEEVTDRVVEDVRQGKSRAARRAAPTFEDGDAFLTHDFSSTVLEAVEGAVDDGADLTAYVTEARPRYLGRKCARQLAGIDGVEPHLLVDGAAGSFLAECDRVVIGMDCIVDDTLYNRVGTYPIVATAAHLDVPVTVVGSAAKIVDSGFVFENEIRPPGEISLEPIEDVVIENPAYDATPVELADEVITDNGVQSV</sequence>
<evidence type="ECO:0000256" key="1">
    <source>
        <dbReference type="RuleBase" id="RU003814"/>
    </source>
</evidence>
<dbReference type="Pfam" id="PF01008">
    <property type="entry name" value="IF-2B"/>
    <property type="match status" value="1"/>
</dbReference>
<evidence type="ECO:0000313" key="3">
    <source>
        <dbReference type="Proteomes" id="UP000653099"/>
    </source>
</evidence>
<dbReference type="EMBL" id="BMOC01000008">
    <property type="protein sequence ID" value="GGJ06434.1"/>
    <property type="molecule type" value="Genomic_DNA"/>
</dbReference>
<dbReference type="Gene3D" id="1.20.120.420">
    <property type="entry name" value="translation initiation factor eif-2b, domain 1"/>
    <property type="match status" value="1"/>
</dbReference>
<dbReference type="PANTHER" id="PTHR43475:SF2">
    <property type="entry name" value="RIBOSE 1,5-BISPHOSPHATE ISOMERASE"/>
    <property type="match status" value="1"/>
</dbReference>
<dbReference type="InterPro" id="IPR027363">
    <property type="entry name" value="M1Pi_N"/>
</dbReference>
<evidence type="ECO:0000313" key="2">
    <source>
        <dbReference type="EMBL" id="GGJ06434.1"/>
    </source>
</evidence>
<accession>A0A830EMX3</accession>
<dbReference type="Gene3D" id="3.40.50.10470">
    <property type="entry name" value="Translation initiation factor eif-2b, domain 2"/>
    <property type="match status" value="1"/>
</dbReference>
<dbReference type="AlphaFoldDB" id="A0A830EMX3"/>
<dbReference type="PANTHER" id="PTHR43475">
    <property type="entry name" value="METHYLTHIORIBOSE-1-PHOSPHATE ISOMERASE"/>
    <property type="match status" value="1"/>
</dbReference>
<reference evidence="2" key="2">
    <citation type="submission" date="2020-09" db="EMBL/GenBank/DDBJ databases">
        <authorList>
            <person name="Sun Q."/>
            <person name="Ohkuma M."/>
        </authorList>
    </citation>
    <scope>NUCLEOTIDE SEQUENCE</scope>
    <source>
        <strain evidence="2">JCM 14359</strain>
    </source>
</reference>
<keyword evidence="3" id="KW-1185">Reference proteome</keyword>
<reference evidence="2" key="1">
    <citation type="journal article" date="2014" name="Int. J. Syst. Evol. Microbiol.">
        <title>Complete genome sequence of Corynebacterium casei LMG S-19264T (=DSM 44701T), isolated from a smear-ripened cheese.</title>
        <authorList>
            <consortium name="US DOE Joint Genome Institute (JGI-PGF)"/>
            <person name="Walter F."/>
            <person name="Albersmeier A."/>
            <person name="Kalinowski J."/>
            <person name="Ruckert C."/>
        </authorList>
    </citation>
    <scope>NUCLEOTIDE SEQUENCE</scope>
    <source>
        <strain evidence="2">JCM 14359</strain>
    </source>
</reference>
<dbReference type="GO" id="GO:0003743">
    <property type="term" value="F:translation initiation factor activity"/>
    <property type="evidence" value="ECO:0007669"/>
    <property type="project" value="UniProtKB-KW"/>
</dbReference>
<comment type="caution">
    <text evidence="2">The sequence shown here is derived from an EMBL/GenBank/DDBJ whole genome shotgun (WGS) entry which is preliminary data.</text>
</comment>
<protein>
    <submittedName>
        <fullName evidence="2">Translation initiation factor eIF-2B subunit delta</fullName>
    </submittedName>
</protein>
<organism evidence="2 3">
    <name type="scientific">Halobellus salinus</name>
    <dbReference type="NCBI Taxonomy" id="931585"/>
    <lineage>
        <taxon>Archaea</taxon>
        <taxon>Methanobacteriati</taxon>
        <taxon>Methanobacteriota</taxon>
        <taxon>Stenosarchaea group</taxon>
        <taxon>Halobacteria</taxon>
        <taxon>Halobacteriales</taxon>
        <taxon>Haloferacaceae</taxon>
        <taxon>Halobellus</taxon>
    </lineage>
</organism>
<dbReference type="GO" id="GO:0019509">
    <property type="term" value="P:L-methionine salvage from methylthioadenosine"/>
    <property type="evidence" value="ECO:0007669"/>
    <property type="project" value="TreeGrafter"/>
</dbReference>
<dbReference type="SUPFAM" id="SSF100950">
    <property type="entry name" value="NagB/RpiA/CoA transferase-like"/>
    <property type="match status" value="1"/>
</dbReference>
<dbReference type="Proteomes" id="UP000653099">
    <property type="component" value="Unassembled WGS sequence"/>
</dbReference>
<keyword evidence="2" id="KW-0396">Initiation factor</keyword>
<gene>
    <name evidence="2" type="ORF">GCM10008995_15450</name>
</gene>